<comment type="caution">
    <text evidence="1">The sequence shown here is derived from an EMBL/GenBank/DDBJ whole genome shotgun (WGS) entry which is preliminary data.</text>
</comment>
<sequence>MATEMTIIYTETHLTSDPEFYQDSAIFQIALSTITFYCHIHREENIEYIKTNRIRTGDIIRLYGVLITEPKQYIKISSLALITFSKPGKKRKMDEILTDPFVWFAENEERSMPTKSLTPMSMSPLDATCTLKKFEHYIEFSGSFYHYFFFLYGQAQFVCLHVTQNTNECHKSNVKHELEVCQQQNARELNGLITDIYQTATEVAKRGLSKLFVLSFVNKATLFIDKINDLLKTCDVPVPEGLEIDQRVPLPSDIYHFYIWNCS</sequence>
<protein>
    <submittedName>
        <fullName evidence="1">Uncharacterized protein</fullName>
    </submittedName>
</protein>
<dbReference type="Proteomes" id="UP000253551">
    <property type="component" value="Unassembled WGS sequence"/>
</dbReference>
<evidence type="ECO:0000313" key="2">
    <source>
        <dbReference type="Proteomes" id="UP000253551"/>
    </source>
</evidence>
<dbReference type="EMBL" id="PJQM01002998">
    <property type="protein sequence ID" value="RCH91398.1"/>
    <property type="molecule type" value="Genomic_DNA"/>
</dbReference>
<dbReference type="AlphaFoldDB" id="A0A367JNA0"/>
<proteinExistence type="predicted"/>
<gene>
    <name evidence="1" type="ORF">CU098_005427</name>
</gene>
<reference evidence="1 2" key="1">
    <citation type="journal article" date="2018" name="G3 (Bethesda)">
        <title>Phylogenetic and Phylogenomic Definition of Rhizopus Species.</title>
        <authorList>
            <person name="Gryganskyi A.P."/>
            <person name="Golan J."/>
            <person name="Dolatabadi S."/>
            <person name="Mondo S."/>
            <person name="Robb S."/>
            <person name="Idnurm A."/>
            <person name="Muszewska A."/>
            <person name="Steczkiewicz K."/>
            <person name="Masonjones S."/>
            <person name="Liao H.L."/>
            <person name="Gajdeczka M.T."/>
            <person name="Anike F."/>
            <person name="Vuek A."/>
            <person name="Anishchenko I.M."/>
            <person name="Voigt K."/>
            <person name="de Hoog G.S."/>
            <person name="Smith M.E."/>
            <person name="Heitman J."/>
            <person name="Vilgalys R."/>
            <person name="Stajich J.E."/>
        </authorList>
    </citation>
    <scope>NUCLEOTIDE SEQUENCE [LARGE SCALE GENOMIC DNA]</scope>
    <source>
        <strain evidence="1 2">LSU 92-RS-03</strain>
    </source>
</reference>
<organism evidence="1 2">
    <name type="scientific">Rhizopus stolonifer</name>
    <name type="common">Rhizopus nigricans</name>
    <dbReference type="NCBI Taxonomy" id="4846"/>
    <lineage>
        <taxon>Eukaryota</taxon>
        <taxon>Fungi</taxon>
        <taxon>Fungi incertae sedis</taxon>
        <taxon>Mucoromycota</taxon>
        <taxon>Mucoromycotina</taxon>
        <taxon>Mucoromycetes</taxon>
        <taxon>Mucorales</taxon>
        <taxon>Mucorineae</taxon>
        <taxon>Rhizopodaceae</taxon>
        <taxon>Rhizopus</taxon>
    </lineage>
</organism>
<evidence type="ECO:0000313" key="1">
    <source>
        <dbReference type="EMBL" id="RCH91398.1"/>
    </source>
</evidence>
<dbReference type="OrthoDB" id="2259354at2759"/>
<keyword evidence="2" id="KW-1185">Reference proteome</keyword>
<accession>A0A367JNA0</accession>
<name>A0A367JNA0_RHIST</name>